<comment type="caution">
    <text evidence="1">The sequence shown here is derived from an EMBL/GenBank/DDBJ whole genome shotgun (WGS) entry which is preliminary data.</text>
</comment>
<proteinExistence type="predicted"/>
<evidence type="ECO:0000313" key="1">
    <source>
        <dbReference type="EMBL" id="CAH8245689.1"/>
    </source>
</evidence>
<evidence type="ECO:0000313" key="2">
    <source>
        <dbReference type="Proteomes" id="UP001154322"/>
    </source>
</evidence>
<dbReference type="Proteomes" id="UP001154322">
    <property type="component" value="Unassembled WGS sequence"/>
</dbReference>
<sequence length="71" mass="8319">MARKRPITALGWEIKKRLAELQLDQREFCRLHNIPENRLGDIITGTRKAVKHREKIQQLLGIGNYPEKKAE</sequence>
<dbReference type="EMBL" id="CALYLO010000003">
    <property type="protein sequence ID" value="CAH8245689.1"/>
    <property type="molecule type" value="Genomic_DNA"/>
</dbReference>
<organism evidence="1 2">
    <name type="scientific">Paenibacillus melissococcoides</name>
    <dbReference type="NCBI Taxonomy" id="2912268"/>
    <lineage>
        <taxon>Bacteria</taxon>
        <taxon>Bacillati</taxon>
        <taxon>Bacillota</taxon>
        <taxon>Bacilli</taxon>
        <taxon>Bacillales</taxon>
        <taxon>Paenibacillaceae</taxon>
        <taxon>Paenibacillus</taxon>
    </lineage>
</organism>
<accession>A0ABM9G3C4</accession>
<reference evidence="1" key="1">
    <citation type="submission" date="2022-06" db="EMBL/GenBank/DDBJ databases">
        <authorList>
            <person name="Dietemann V."/>
            <person name="Ory F."/>
            <person name="Dainat B."/>
            <person name="Oberhansli S."/>
        </authorList>
    </citation>
    <scope>NUCLEOTIDE SEQUENCE</scope>
    <source>
        <strain evidence="1">Ena-SAMPLE-TAB-26-04-2022-14:26:32:270-5432</strain>
    </source>
</reference>
<dbReference type="RefSeq" id="WP_213430788.1">
    <property type="nucleotide sequence ID" value="NZ_AP031286.1"/>
</dbReference>
<name>A0ABM9G3C4_9BACL</name>
<protein>
    <submittedName>
        <fullName evidence="1">XRE family transcriptional regulator</fullName>
    </submittedName>
</protein>
<keyword evidence="2" id="KW-1185">Reference proteome</keyword>
<gene>
    <name evidence="1" type="ORF">WJ0W_002924</name>
</gene>